<dbReference type="Proteomes" id="UP000266188">
    <property type="component" value="Unassembled WGS sequence"/>
</dbReference>
<accession>A0A3A2ZLN2</accession>
<evidence type="ECO:0000313" key="1">
    <source>
        <dbReference type="EMBL" id="RJE24052.1"/>
    </source>
</evidence>
<dbReference type="AlphaFoldDB" id="A0A3A2ZLN2"/>
<organism evidence="1 2">
    <name type="scientific">Aspergillus sclerotialis</name>
    <dbReference type="NCBI Taxonomy" id="2070753"/>
    <lineage>
        <taxon>Eukaryota</taxon>
        <taxon>Fungi</taxon>
        <taxon>Dikarya</taxon>
        <taxon>Ascomycota</taxon>
        <taxon>Pezizomycotina</taxon>
        <taxon>Eurotiomycetes</taxon>
        <taxon>Eurotiomycetidae</taxon>
        <taxon>Eurotiales</taxon>
        <taxon>Aspergillaceae</taxon>
        <taxon>Aspergillus</taxon>
        <taxon>Aspergillus subgen. Polypaecilum</taxon>
    </lineage>
</organism>
<dbReference type="OrthoDB" id="5281164at2759"/>
<proteinExistence type="predicted"/>
<gene>
    <name evidence="1" type="ORF">PHISCL_03588</name>
</gene>
<keyword evidence="2" id="KW-1185">Reference proteome</keyword>
<sequence>MEVEVSDFGMENDLYTCRDCLRLRPRAKFADKMVKKRKAKFAVEAMKRFCVECGINPRPGTTRYTYGSHIVIQGEL</sequence>
<reference evidence="2" key="1">
    <citation type="submission" date="2017-02" db="EMBL/GenBank/DDBJ databases">
        <authorList>
            <person name="Tafer H."/>
            <person name="Lopandic K."/>
        </authorList>
    </citation>
    <scope>NUCLEOTIDE SEQUENCE [LARGE SCALE GENOMIC DNA]</scope>
    <source>
        <strain evidence="2">CBS 366.77</strain>
    </source>
</reference>
<evidence type="ECO:0000313" key="2">
    <source>
        <dbReference type="Proteomes" id="UP000266188"/>
    </source>
</evidence>
<feature type="non-terminal residue" evidence="1">
    <location>
        <position position="76"/>
    </location>
</feature>
<dbReference type="EMBL" id="MVGC01000095">
    <property type="protein sequence ID" value="RJE24052.1"/>
    <property type="molecule type" value="Genomic_DNA"/>
</dbReference>
<protein>
    <submittedName>
        <fullName evidence="1">Uncharacterized protein</fullName>
    </submittedName>
</protein>
<name>A0A3A2ZLN2_9EURO</name>
<comment type="caution">
    <text evidence="1">The sequence shown here is derived from an EMBL/GenBank/DDBJ whole genome shotgun (WGS) entry which is preliminary data.</text>
</comment>